<gene>
    <name evidence="3" type="ORF">ODALV1_LOCUS21646</name>
</gene>
<name>A0ABP1RDK6_9HEXA</name>
<dbReference type="Proteomes" id="UP001642540">
    <property type="component" value="Unassembled WGS sequence"/>
</dbReference>
<sequence length="201" mass="23412">MQWFLVLSFMALLVTLVLSRNMIPNDDNEDKIDIQRTTEKGRKHPGPVLNESYHNRSSNKNTSDILTKVSNNDSQSSNILPDWGGNCTKKDWDKCSHLDRWVVSHYVDVKKPELGFKYHETDCTLAEVFCLKNGWTVTRCQLLCMQCNKGKENGLVEQLFTTRYPYIIMHKIALCYMRMYPHLFSDILKKYDKYVSKEGAC</sequence>
<reference evidence="3 4" key="1">
    <citation type="submission" date="2024-08" db="EMBL/GenBank/DDBJ databases">
        <authorList>
            <person name="Cucini C."/>
            <person name="Frati F."/>
        </authorList>
    </citation>
    <scope>NUCLEOTIDE SEQUENCE [LARGE SCALE GENOMIC DNA]</scope>
</reference>
<evidence type="ECO:0000313" key="3">
    <source>
        <dbReference type="EMBL" id="CAL8126990.1"/>
    </source>
</evidence>
<proteinExistence type="predicted"/>
<keyword evidence="2" id="KW-0732">Signal</keyword>
<organism evidence="3 4">
    <name type="scientific">Orchesella dallaii</name>
    <dbReference type="NCBI Taxonomy" id="48710"/>
    <lineage>
        <taxon>Eukaryota</taxon>
        <taxon>Metazoa</taxon>
        <taxon>Ecdysozoa</taxon>
        <taxon>Arthropoda</taxon>
        <taxon>Hexapoda</taxon>
        <taxon>Collembola</taxon>
        <taxon>Entomobryomorpha</taxon>
        <taxon>Entomobryoidea</taxon>
        <taxon>Orchesellidae</taxon>
        <taxon>Orchesellinae</taxon>
        <taxon>Orchesella</taxon>
    </lineage>
</organism>
<feature type="compositionally biased region" description="Basic and acidic residues" evidence="1">
    <location>
        <begin position="31"/>
        <end position="40"/>
    </location>
</feature>
<evidence type="ECO:0000256" key="2">
    <source>
        <dbReference type="SAM" id="SignalP"/>
    </source>
</evidence>
<dbReference type="EMBL" id="CAXLJM020000072">
    <property type="protein sequence ID" value="CAL8126990.1"/>
    <property type="molecule type" value="Genomic_DNA"/>
</dbReference>
<accession>A0ABP1RDK6</accession>
<keyword evidence="4" id="KW-1185">Reference proteome</keyword>
<comment type="caution">
    <text evidence="3">The sequence shown here is derived from an EMBL/GenBank/DDBJ whole genome shotgun (WGS) entry which is preliminary data.</text>
</comment>
<evidence type="ECO:0000256" key="1">
    <source>
        <dbReference type="SAM" id="MobiDB-lite"/>
    </source>
</evidence>
<feature type="chain" id="PRO_5046806167" evidence="2">
    <location>
        <begin position="20"/>
        <end position="201"/>
    </location>
</feature>
<protein>
    <submittedName>
        <fullName evidence="3">Uncharacterized protein</fullName>
    </submittedName>
</protein>
<feature type="signal peptide" evidence="2">
    <location>
        <begin position="1"/>
        <end position="19"/>
    </location>
</feature>
<feature type="region of interest" description="Disordered" evidence="1">
    <location>
        <begin position="28"/>
        <end position="60"/>
    </location>
</feature>
<evidence type="ECO:0000313" key="4">
    <source>
        <dbReference type="Proteomes" id="UP001642540"/>
    </source>
</evidence>